<name>A0A1F7J3I9_9BACT</name>
<accession>A0A1F7J3I9</accession>
<dbReference type="EMBL" id="MGAQ01000020">
    <property type="protein sequence ID" value="OGK50183.1"/>
    <property type="molecule type" value="Genomic_DNA"/>
</dbReference>
<evidence type="ECO:0000313" key="2">
    <source>
        <dbReference type="Proteomes" id="UP000178558"/>
    </source>
</evidence>
<dbReference type="AlphaFoldDB" id="A0A1F7J3I9"/>
<organism evidence="1 2">
    <name type="scientific">Candidatus Roizmanbacteria bacterium RIFCSPLOWO2_01_FULL_40_42</name>
    <dbReference type="NCBI Taxonomy" id="1802066"/>
    <lineage>
        <taxon>Bacteria</taxon>
        <taxon>Candidatus Roizmaniibacteriota</taxon>
    </lineage>
</organism>
<reference evidence="1 2" key="1">
    <citation type="journal article" date="2016" name="Nat. Commun.">
        <title>Thousands of microbial genomes shed light on interconnected biogeochemical processes in an aquifer system.</title>
        <authorList>
            <person name="Anantharaman K."/>
            <person name="Brown C.T."/>
            <person name="Hug L.A."/>
            <person name="Sharon I."/>
            <person name="Castelle C.J."/>
            <person name="Probst A.J."/>
            <person name="Thomas B.C."/>
            <person name="Singh A."/>
            <person name="Wilkins M.J."/>
            <person name="Karaoz U."/>
            <person name="Brodie E.L."/>
            <person name="Williams K.H."/>
            <person name="Hubbard S.S."/>
            <person name="Banfield J.F."/>
        </authorList>
    </citation>
    <scope>NUCLEOTIDE SEQUENCE [LARGE SCALE GENOMIC DNA]</scope>
</reference>
<comment type="caution">
    <text evidence="1">The sequence shown here is derived from an EMBL/GenBank/DDBJ whole genome shotgun (WGS) entry which is preliminary data.</text>
</comment>
<sequence>MPGKRGPEFWKDKANWNLDNSSVIAAHFGYKEDELFREALGVFSATMVSKATITMFLELSGEAHFKNFRPPLTRVNT</sequence>
<evidence type="ECO:0000313" key="1">
    <source>
        <dbReference type="EMBL" id="OGK50183.1"/>
    </source>
</evidence>
<proteinExistence type="predicted"/>
<dbReference type="Proteomes" id="UP000178558">
    <property type="component" value="Unassembled WGS sequence"/>
</dbReference>
<protein>
    <submittedName>
        <fullName evidence="1">Uncharacterized protein</fullName>
    </submittedName>
</protein>
<gene>
    <name evidence="1" type="ORF">A3B50_00145</name>
</gene>